<dbReference type="OrthoDB" id="6107827at2759"/>
<evidence type="ECO:0000313" key="3">
    <source>
        <dbReference type="EMBL" id="CAC5375021.1"/>
    </source>
</evidence>
<protein>
    <submittedName>
        <fullName evidence="3">Uncharacterized protein</fullName>
    </submittedName>
</protein>
<feature type="compositionally biased region" description="Polar residues" evidence="1">
    <location>
        <begin position="454"/>
        <end position="472"/>
    </location>
</feature>
<proteinExistence type="predicted"/>
<dbReference type="InterPro" id="IPR011030">
    <property type="entry name" value="Lipovitellin_superhlx_dom"/>
</dbReference>
<organism evidence="3 4">
    <name type="scientific">Mytilus coruscus</name>
    <name type="common">Sea mussel</name>
    <dbReference type="NCBI Taxonomy" id="42192"/>
    <lineage>
        <taxon>Eukaryota</taxon>
        <taxon>Metazoa</taxon>
        <taxon>Spiralia</taxon>
        <taxon>Lophotrochozoa</taxon>
        <taxon>Mollusca</taxon>
        <taxon>Bivalvia</taxon>
        <taxon>Autobranchia</taxon>
        <taxon>Pteriomorphia</taxon>
        <taxon>Mytilida</taxon>
        <taxon>Mytiloidea</taxon>
        <taxon>Mytilidae</taxon>
        <taxon>Mytilinae</taxon>
        <taxon>Mytilus</taxon>
    </lineage>
</organism>
<feature type="signal peptide" evidence="2">
    <location>
        <begin position="1"/>
        <end position="20"/>
    </location>
</feature>
<dbReference type="Gene3D" id="1.25.10.20">
    <property type="entry name" value="Vitellinogen, superhelical"/>
    <property type="match status" value="1"/>
</dbReference>
<gene>
    <name evidence="3" type="ORF">MCOR_12201</name>
</gene>
<feature type="region of interest" description="Disordered" evidence="1">
    <location>
        <begin position="1422"/>
        <end position="1454"/>
    </location>
</feature>
<feature type="region of interest" description="Disordered" evidence="1">
    <location>
        <begin position="406"/>
        <end position="430"/>
    </location>
</feature>
<sequence length="1910" mass="214102">MKKMYCFVVLIYCVFGISTSKYIQFKNDYEYWYKYTSNSSIHDLGNFRTDAKISFTTINVTEEVQEILLKVNSFFVVLEAHKEKGAGSDNLDFTNWFSFEIKRSGEILRVFHDPDEHHDILIAKKGFASLFSSKLQNSNSDVASEWAYQTTEHGNEGPHNASYSVIKTATGIQFKKFRHSNPIPNAKGVHQKVLHFDHDLGTIKRVVIEEEFTSPQITPDFDAEKGMRKVKAVNDFSSIENPTITATNKGELQFWKKEKIKEKSYRPKDDIVIDSIHIGNYQRKEYNAQKLDKLKDTIESNLICIRTEPEKGSPKVASCFQSMLEALALLPDGDQKELAKEYFIPSKSINQEETEIMIDAFASLSTNLSQILLAKFIIYSKEPKPVFVMRLLSHIPTFGKAPHQNFNTPPLGVRSNTPPLGVRSNTPPLGMRSNTPLLGMRSNTPPLAVRSNTFPLGVRSNTPPLRVRSNTPPLGVRYNTPPLGVRFYTCPLKVRSNTPLLEVRREEVRYNTPPLGVRSRTPSLGVRSNTPPLGAISNTPPLKVRYNTPPLGVRSNTLPLGARSNTPPLGARSKTPPLGARSKTPPLVVSSNIAPLGARSNTPLLGVRSNTPPLKARSNTPPLGVRSNTPPLGMRSNTHPLGVRSNTYPLGMRSNTPPLGSILSAIKDLCFNRNTFPKSLYTEELYQKSFLILGAITSQLTKAGDQKMASEITENVHQKLGYHDPYSYKVKRATMTRKQQDVHDQWKVVLLETLGNAGMDSSYEYIVSHVNATNSPWIKRAGLHALRKYEHEMVADTMLKAALYDEDENVRHAALLLYQAHPKSKMISPLNKRHLDNNSSITDPYLSNIIEVQGHNRNKRGFWEGLEFTLAAPSVDWQMKVGTTALGASFGVVIENYLDLKIAPLSGHFKVNVHDEAYANVHIGMIDSVFHFLVQNYATKEILDTVSIFFRFDKVVSDIVNGIKSGVDLFKEIISGKGIKGVIDDFIAALEALPEKASIYCTIHIADLRSRARKAVKALGRYDEMQLPSFLKPVKSVIHRVEKLFNDIKTDVMTFYNKLDEVINVKLPVMGDKLYQAVLGIIDGFKIIGKNPKSAIFKIGLGVYQVYSTYKEAVILKNQTEEACFFLKDEKPYWWNITDEYKGIIEEADIAIKTVKTGSKEWIDDSKEDPVSTFTNGKYSMAKLKEGIKNEIITTLEELMNPFETILKNLAGPFFEAYETVFGVIKSVKEAYATLKNGYQIAKSLLNVIFGTKAHPDFPRTIRLDTDGCRGEGFYPSRLMSGDPEYSFSGVDLEINAGDIVVAPFSGDIMLTDRPNEVVIKTDDSFKNAEVYITNVNPKDTILHPSDENYIEHTIWAGVTIGTATSSPCKNHIHIAIKKDVGFVEPTRFLESRRVELQPYIQHCNDYRVEIVGITLAVGKIPDEDGEEQVDETPKTENTDVEPIDPPDESEDPGTEIRAAKCEQSFPVSSINFDIAKKMLNRINMFTTLMKKADSFFKKFSLTRLKLGSIIEFLDTLGMTESKQQLAEVLKSIKKLIDNRPCLNPAQATEEELKQELFDRGHATTGTREQMITRLTKPDNRCPWMAITTEDNVYVYMTLISGCPWMAITTPDNVYCTYDSMCLGVECCLNVKLFMFLYTVKAYARYDPCDYTLSVGLGDDSYSVQFDMGYDGVSDEILTGFDVDLLDLVCLIKYDIQKTDIGLIATVGVAFCDSSDTDNCVAFISLLANAVLPLPICKTDGTITWPQDCRTVVPVDVIFVIDVFSDCRTVVPVDVIFVIDVFSDCRTVVSEDVIYVIDVFSDCRTDVSVDIIFVIDVFSDCKTDVSVDVIFVIDVFSDCRTVVSEDVIYVIDVFSDCRTDVSVDIIFVIDVFSDCRTDVSVDIIFVIDVFSDCRTVVPKDVIFVIDVFSD</sequence>
<dbReference type="InterPro" id="IPR015816">
    <property type="entry name" value="Vitellinogen_b-sht_N"/>
</dbReference>
<keyword evidence="4" id="KW-1185">Reference proteome</keyword>
<feature type="compositionally biased region" description="Polar residues" evidence="1">
    <location>
        <begin position="589"/>
        <end position="652"/>
    </location>
</feature>
<dbReference type="Gene3D" id="2.30.230.10">
    <property type="entry name" value="Lipovitellin, beta-sheet shell regions, chain A"/>
    <property type="match status" value="1"/>
</dbReference>
<dbReference type="GO" id="GO:0005319">
    <property type="term" value="F:lipid transporter activity"/>
    <property type="evidence" value="ECO:0007669"/>
    <property type="project" value="InterPro"/>
</dbReference>
<evidence type="ECO:0000256" key="1">
    <source>
        <dbReference type="SAM" id="MobiDB-lite"/>
    </source>
</evidence>
<evidence type="ECO:0000256" key="2">
    <source>
        <dbReference type="SAM" id="SignalP"/>
    </source>
</evidence>
<dbReference type="Proteomes" id="UP000507470">
    <property type="component" value="Unassembled WGS sequence"/>
</dbReference>
<reference evidence="3 4" key="1">
    <citation type="submission" date="2020-06" db="EMBL/GenBank/DDBJ databases">
        <authorList>
            <person name="Li R."/>
            <person name="Bekaert M."/>
        </authorList>
    </citation>
    <scope>NUCLEOTIDE SEQUENCE [LARGE SCALE GENOMIC DNA]</scope>
    <source>
        <strain evidence="4">wild</strain>
    </source>
</reference>
<feature type="compositionally biased region" description="Polar residues" evidence="1">
    <location>
        <begin position="520"/>
        <end position="540"/>
    </location>
</feature>
<dbReference type="Gene3D" id="2.70.70.10">
    <property type="entry name" value="Glucose Permease (Domain IIA)"/>
    <property type="match status" value="1"/>
</dbReference>
<feature type="compositionally biased region" description="Acidic residues" evidence="1">
    <location>
        <begin position="1439"/>
        <end position="1454"/>
    </location>
</feature>
<name>A0A6J8AWS2_MYTCO</name>
<feature type="region of interest" description="Disordered" evidence="1">
    <location>
        <begin position="513"/>
        <end position="652"/>
    </location>
</feature>
<keyword evidence="2" id="KW-0732">Signal</keyword>
<accession>A0A6J8AWS2</accession>
<feature type="compositionally biased region" description="Polar residues" evidence="1">
    <location>
        <begin position="554"/>
        <end position="567"/>
    </location>
</feature>
<feature type="region of interest" description="Disordered" evidence="1">
    <location>
        <begin position="454"/>
        <end position="473"/>
    </location>
</feature>
<feature type="chain" id="PRO_5027025733" evidence="2">
    <location>
        <begin position="21"/>
        <end position="1910"/>
    </location>
</feature>
<evidence type="ECO:0000313" key="4">
    <source>
        <dbReference type="Proteomes" id="UP000507470"/>
    </source>
</evidence>
<dbReference type="InterPro" id="IPR011055">
    <property type="entry name" value="Dup_hybrid_motif"/>
</dbReference>
<dbReference type="EMBL" id="CACVKT020002095">
    <property type="protein sequence ID" value="CAC5375021.1"/>
    <property type="molecule type" value="Genomic_DNA"/>
</dbReference>